<evidence type="ECO:0000256" key="2">
    <source>
        <dbReference type="ARBA" id="ARBA00022806"/>
    </source>
</evidence>
<evidence type="ECO:0000259" key="4">
    <source>
        <dbReference type="PROSITE" id="PS50966"/>
    </source>
</evidence>
<dbReference type="InterPro" id="IPR038718">
    <property type="entry name" value="SNF2-like_sf"/>
</dbReference>
<dbReference type="GO" id="GO:0004386">
    <property type="term" value="F:helicase activity"/>
    <property type="evidence" value="ECO:0007669"/>
    <property type="project" value="UniProtKB-KW"/>
</dbReference>
<dbReference type="PANTHER" id="PTHR10799">
    <property type="entry name" value="SNF2/RAD54 HELICASE FAMILY"/>
    <property type="match status" value="1"/>
</dbReference>
<dbReference type="Proteomes" id="UP000553948">
    <property type="component" value="Unassembled WGS sequence"/>
</dbReference>
<dbReference type="InterPro" id="IPR001650">
    <property type="entry name" value="Helicase_C-like"/>
</dbReference>
<gene>
    <name evidence="7" type="ORF">H4C47_11850</name>
</gene>
<organism evidence="7 8">
    <name type="scientific">Pseudomonas putida</name>
    <name type="common">Arthrobacter siderocapsulatus</name>
    <dbReference type="NCBI Taxonomy" id="303"/>
    <lineage>
        <taxon>Bacteria</taxon>
        <taxon>Pseudomonadati</taxon>
        <taxon>Pseudomonadota</taxon>
        <taxon>Gammaproteobacteria</taxon>
        <taxon>Pseudomonadales</taxon>
        <taxon>Pseudomonadaceae</taxon>
        <taxon>Pseudomonas</taxon>
    </lineage>
</organism>
<dbReference type="Gene3D" id="3.40.50.10810">
    <property type="entry name" value="Tandem AAA-ATPase domain"/>
    <property type="match status" value="1"/>
</dbReference>
<feature type="domain" description="SWIM-type" evidence="4">
    <location>
        <begin position="63"/>
        <end position="97"/>
    </location>
</feature>
<dbReference type="PROSITE" id="PS51192">
    <property type="entry name" value="HELICASE_ATP_BIND_1"/>
    <property type="match status" value="1"/>
</dbReference>
<keyword evidence="2 7" id="KW-0547">Nucleotide-binding</keyword>
<keyword evidence="3" id="KW-0863">Zinc-finger</keyword>
<dbReference type="Pfam" id="PF00271">
    <property type="entry name" value="Helicase_C"/>
    <property type="match status" value="1"/>
</dbReference>
<evidence type="ECO:0000259" key="5">
    <source>
        <dbReference type="PROSITE" id="PS51192"/>
    </source>
</evidence>
<dbReference type="PROSITE" id="PS50966">
    <property type="entry name" value="ZF_SWIM"/>
    <property type="match status" value="1"/>
</dbReference>
<reference evidence="7 8" key="1">
    <citation type="submission" date="2020-07" db="EMBL/GenBank/DDBJ databases">
        <title>Diversity of carbapenemase encoding genes among Pseudomonas putida group clinical isolates in a tertiary Brazilian hospital.</title>
        <authorList>
            <person name="Alberto-Lei F."/>
            <person name="Nodari C.S."/>
            <person name="Streling A.P."/>
            <person name="Paulino J.T."/>
            <person name="Bessa-Neto F.O."/>
            <person name="Cayo R."/>
            <person name="Gales A.C."/>
        </authorList>
    </citation>
    <scope>NUCLEOTIDE SEQUENCE [LARGE SCALE GENOMIC DNA]</scope>
    <source>
        <strain evidence="7 8">12464</strain>
    </source>
</reference>
<accession>A0A7W2L106</accession>
<dbReference type="RefSeq" id="WP_182387469.1">
    <property type="nucleotide sequence ID" value="NZ_JACGDG010000009.1"/>
</dbReference>
<keyword evidence="2 7" id="KW-0347">Helicase</keyword>
<dbReference type="GO" id="GO:0008270">
    <property type="term" value="F:zinc ion binding"/>
    <property type="evidence" value="ECO:0007669"/>
    <property type="project" value="UniProtKB-KW"/>
</dbReference>
<dbReference type="CDD" id="cd18012">
    <property type="entry name" value="DEXQc_arch_SWI2_SNF2"/>
    <property type="match status" value="1"/>
</dbReference>
<keyword evidence="3" id="KW-0862">Zinc</keyword>
<dbReference type="PROSITE" id="PS51194">
    <property type="entry name" value="HELICASE_CTER"/>
    <property type="match status" value="1"/>
</dbReference>
<dbReference type="GO" id="GO:0005524">
    <property type="term" value="F:ATP binding"/>
    <property type="evidence" value="ECO:0007669"/>
    <property type="project" value="InterPro"/>
</dbReference>
<dbReference type="InterPro" id="IPR007527">
    <property type="entry name" value="Znf_SWIM"/>
</dbReference>
<feature type="domain" description="Helicase C-terminal" evidence="6">
    <location>
        <begin position="946"/>
        <end position="1103"/>
    </location>
</feature>
<sequence>MSESDAQSFVREHAGWTYAFDRKTLQRGLDYAEQGKSEIVSIRGLTIHAQCAGSQGGAYHQRISLDMTEEGVECIGTCSCPVGNNCKHCVAALYVLERGPNWVEGAPASPLANAQTTGQPVDLPPDLAHWVQALEISATPPAEPTRRKGPSLYYVVSVESGQCMLSVFKGTRQAEEGLKLTRPSSMPELIYYTPRYVTDEDLRALRLIDAISKDYSLPIARLEGKKGAELYEYALATGRLLFGTQRTPLIHGPDLQAEFRWMRLDNGSYRGAWHPAANDHTLALPLDPLYYVDTETGQTGKLLHDLDPFIASQLASAPTVPEHLVIPLSHRLNALNRQVPTPTTVQVEHLEQVQPRPHLTLGSLEFSAYMPKTGRMQRQMQHRAALAFDYDGLRASGNDDKPLTRLVEATSQRIRRQPQAEQVLRKALHDLGFKPATRQSKALPDSAGEMLQLPDDEAWLRFAREGLPRLRAAGWEIDIHRDFAFNLQEVEDWYASIDEAPGHEWFDLELGIVVDGQRHSLLPIVLQLLRSNPELLRPSELARRSDDEHLVIDLNRGRLDSPTLRVALPYGRIKAVMGTLGELYLHEDTTGPSLRMDRADAARLNDIDHLPLHWEGGSHVRDLGRRLRDARDLQVEPPAALNATLRPYQQQGLNWLQALREMGTGGILGDDMGLGKTLQTLAHLLLEKQNGHLAHPALAVMPTSLIPNWLDEAQRFAPGLRVLALQGPGRNKHFAKLHEYDLVLTTYALVPRDIEHLRAQPWSVLVLDEAQNIKSSTSKATLAVCELQANQRLCLTGTPMENNLGELWSIFHFLMPGWLGEVKRFNQDYRTPIERHGDAERLTHLVSRIRPFLLRRTKEQVATELPAKTEMVHWVELSDAQRDTYEAVRVAMDRKVRDEITRNGAARSQIVILDALLKLRQVCCDLRLVKEVETKGNQADKGKLGALLEMLEELLSEGRRVLLFSQFTSMLALIEQELQKRKVRYSLLTGDTRDRRTPVQQFQQGDSEVFLISLKAGGVGLNLTAADTVIHFDPWWNPASENQATDRAYRIGQDKPVFVFKLITRGTVEEKIQQLQQDKAALAASLLDGGQAGQWRLGDEEIDALFAPLPGKRGRQG</sequence>
<dbReference type="Gene3D" id="3.40.50.300">
    <property type="entry name" value="P-loop containing nucleotide triphosphate hydrolases"/>
    <property type="match status" value="1"/>
</dbReference>
<dbReference type="GO" id="GO:0016787">
    <property type="term" value="F:hydrolase activity"/>
    <property type="evidence" value="ECO:0007669"/>
    <property type="project" value="UniProtKB-KW"/>
</dbReference>
<dbReference type="SMART" id="SM00487">
    <property type="entry name" value="DEXDc"/>
    <property type="match status" value="1"/>
</dbReference>
<evidence type="ECO:0000313" key="7">
    <source>
        <dbReference type="EMBL" id="MBA6116430.1"/>
    </source>
</evidence>
<dbReference type="InterPro" id="IPR027417">
    <property type="entry name" value="P-loop_NTPase"/>
</dbReference>
<dbReference type="AlphaFoldDB" id="A0A7W2L106"/>
<evidence type="ECO:0000256" key="1">
    <source>
        <dbReference type="ARBA" id="ARBA00022801"/>
    </source>
</evidence>
<dbReference type="SMART" id="SM00490">
    <property type="entry name" value="HELICc"/>
    <property type="match status" value="1"/>
</dbReference>
<protein>
    <submittedName>
        <fullName evidence="7">DEAD/DEAH box helicase</fullName>
    </submittedName>
</protein>
<keyword evidence="1" id="KW-0378">Hydrolase</keyword>
<dbReference type="EMBL" id="JACGDG010000009">
    <property type="protein sequence ID" value="MBA6116430.1"/>
    <property type="molecule type" value="Genomic_DNA"/>
</dbReference>
<evidence type="ECO:0000259" key="6">
    <source>
        <dbReference type="PROSITE" id="PS51194"/>
    </source>
</evidence>
<keyword evidence="3" id="KW-0479">Metal-binding</keyword>
<feature type="domain" description="Helicase ATP-binding" evidence="5">
    <location>
        <begin position="657"/>
        <end position="817"/>
    </location>
</feature>
<keyword evidence="2 7" id="KW-0067">ATP-binding</keyword>
<dbReference type="InterPro" id="IPR014001">
    <property type="entry name" value="Helicase_ATP-bd"/>
</dbReference>
<dbReference type="Pfam" id="PF00176">
    <property type="entry name" value="SNF2-rel_dom"/>
    <property type="match status" value="1"/>
</dbReference>
<evidence type="ECO:0000256" key="3">
    <source>
        <dbReference type="PROSITE-ProRule" id="PRU00325"/>
    </source>
</evidence>
<evidence type="ECO:0000313" key="8">
    <source>
        <dbReference type="Proteomes" id="UP000553948"/>
    </source>
</evidence>
<dbReference type="InterPro" id="IPR000330">
    <property type="entry name" value="SNF2_N"/>
</dbReference>
<dbReference type="SUPFAM" id="SSF52540">
    <property type="entry name" value="P-loop containing nucleoside triphosphate hydrolases"/>
    <property type="match status" value="2"/>
</dbReference>
<dbReference type="CDD" id="cd18793">
    <property type="entry name" value="SF2_C_SNF"/>
    <property type="match status" value="1"/>
</dbReference>
<name>A0A7W2L106_PSEPU</name>
<comment type="caution">
    <text evidence="7">The sequence shown here is derived from an EMBL/GenBank/DDBJ whole genome shotgun (WGS) entry which is preliminary data.</text>
</comment>
<dbReference type="Pfam" id="PF04434">
    <property type="entry name" value="SWIM"/>
    <property type="match status" value="1"/>
</dbReference>
<dbReference type="InterPro" id="IPR049730">
    <property type="entry name" value="SNF2/RAD54-like_C"/>
</dbReference>
<proteinExistence type="predicted"/>